<dbReference type="AlphaFoldDB" id="A0A1T3NRB2"/>
<dbReference type="InterPro" id="IPR016032">
    <property type="entry name" value="Sig_transdc_resp-reg_C-effctor"/>
</dbReference>
<dbReference type="InterPro" id="IPR011990">
    <property type="entry name" value="TPR-like_helical_dom_sf"/>
</dbReference>
<dbReference type="GO" id="GO:0003677">
    <property type="term" value="F:DNA binding"/>
    <property type="evidence" value="ECO:0007669"/>
    <property type="project" value="UniProtKB-KW"/>
</dbReference>
<gene>
    <name evidence="5" type="ORF">B4N89_34355</name>
</gene>
<protein>
    <recommendedName>
        <fullName evidence="4">HTH luxR-type domain-containing protein</fullName>
    </recommendedName>
</protein>
<dbReference type="PROSITE" id="PS50043">
    <property type="entry name" value="HTH_LUXR_2"/>
    <property type="match status" value="1"/>
</dbReference>
<keyword evidence="2" id="KW-0238">DNA-binding</keyword>
<dbReference type="Gene3D" id="1.10.10.10">
    <property type="entry name" value="Winged helix-like DNA-binding domain superfamily/Winged helix DNA-binding domain"/>
    <property type="match status" value="1"/>
</dbReference>
<evidence type="ECO:0000256" key="1">
    <source>
        <dbReference type="ARBA" id="ARBA00023015"/>
    </source>
</evidence>
<dbReference type="CDD" id="cd06170">
    <property type="entry name" value="LuxR_C_like"/>
    <property type="match status" value="1"/>
</dbReference>
<evidence type="ECO:0000256" key="3">
    <source>
        <dbReference type="ARBA" id="ARBA00023163"/>
    </source>
</evidence>
<dbReference type="EMBL" id="MWQN01000002">
    <property type="protein sequence ID" value="OPC79161.1"/>
    <property type="molecule type" value="Genomic_DNA"/>
</dbReference>
<dbReference type="GO" id="GO:0006355">
    <property type="term" value="P:regulation of DNA-templated transcription"/>
    <property type="evidence" value="ECO:0007669"/>
    <property type="project" value="InterPro"/>
</dbReference>
<dbReference type="InterPro" id="IPR000792">
    <property type="entry name" value="Tscrpt_reg_LuxR_C"/>
</dbReference>
<comment type="caution">
    <text evidence="5">The sequence shown here is derived from an EMBL/GenBank/DDBJ whole genome shotgun (WGS) entry which is preliminary data.</text>
</comment>
<keyword evidence="1" id="KW-0805">Transcription regulation</keyword>
<dbReference type="Gene3D" id="1.25.40.10">
    <property type="entry name" value="Tetratricopeptide repeat domain"/>
    <property type="match status" value="1"/>
</dbReference>
<dbReference type="SMART" id="SM00421">
    <property type="entry name" value="HTH_LUXR"/>
    <property type="match status" value="1"/>
</dbReference>
<evidence type="ECO:0000256" key="2">
    <source>
        <dbReference type="ARBA" id="ARBA00023125"/>
    </source>
</evidence>
<evidence type="ECO:0000313" key="6">
    <source>
        <dbReference type="Proteomes" id="UP000190037"/>
    </source>
</evidence>
<dbReference type="OrthoDB" id="3178131at2"/>
<dbReference type="Pfam" id="PF13191">
    <property type="entry name" value="AAA_16"/>
    <property type="match status" value="1"/>
</dbReference>
<dbReference type="PANTHER" id="PTHR44688">
    <property type="entry name" value="DNA-BINDING TRANSCRIPTIONAL ACTIVATOR DEVR_DOSR"/>
    <property type="match status" value="1"/>
</dbReference>
<dbReference type="RefSeq" id="WP_143658182.1">
    <property type="nucleotide sequence ID" value="NZ_MWQN01000002.1"/>
</dbReference>
<dbReference type="STRING" id="159449.B4N89_34355"/>
<keyword evidence="6" id="KW-1185">Reference proteome</keyword>
<dbReference type="SUPFAM" id="SSF48452">
    <property type="entry name" value="TPR-like"/>
    <property type="match status" value="1"/>
</dbReference>
<dbReference type="SUPFAM" id="SSF52540">
    <property type="entry name" value="P-loop containing nucleoside triphosphate hydrolases"/>
    <property type="match status" value="1"/>
</dbReference>
<dbReference type="Proteomes" id="UP000190037">
    <property type="component" value="Unassembled WGS sequence"/>
</dbReference>
<dbReference type="SUPFAM" id="SSF46894">
    <property type="entry name" value="C-terminal effector domain of the bipartite response regulators"/>
    <property type="match status" value="1"/>
</dbReference>
<dbReference type="PANTHER" id="PTHR44688:SF16">
    <property type="entry name" value="DNA-BINDING TRANSCRIPTIONAL ACTIVATOR DEVR_DOSR"/>
    <property type="match status" value="1"/>
</dbReference>
<dbReference type="InterPro" id="IPR036388">
    <property type="entry name" value="WH-like_DNA-bd_sf"/>
</dbReference>
<name>A0A1T3NRB2_9ACTN</name>
<dbReference type="PRINTS" id="PR00038">
    <property type="entry name" value="HTHLUXR"/>
</dbReference>
<organism evidence="5 6">
    <name type="scientific">Embleya scabrispora</name>
    <dbReference type="NCBI Taxonomy" id="159449"/>
    <lineage>
        <taxon>Bacteria</taxon>
        <taxon>Bacillati</taxon>
        <taxon>Actinomycetota</taxon>
        <taxon>Actinomycetes</taxon>
        <taxon>Kitasatosporales</taxon>
        <taxon>Streptomycetaceae</taxon>
        <taxon>Embleya</taxon>
    </lineage>
</organism>
<reference evidence="5 6" key="1">
    <citation type="submission" date="2017-03" db="EMBL/GenBank/DDBJ databases">
        <title>Draft genome sequence of Streptomyces scabrisporus NF3, endophyte isolated from Amphipterygium adstringens.</title>
        <authorList>
            <person name="Vazquez M."/>
            <person name="Ceapa C.D."/>
            <person name="Rodriguez Luna D."/>
            <person name="Sanchez Esquivel S."/>
        </authorList>
    </citation>
    <scope>NUCLEOTIDE SEQUENCE [LARGE SCALE GENOMIC DNA]</scope>
    <source>
        <strain evidence="5 6">NF3</strain>
    </source>
</reference>
<keyword evidence="3" id="KW-0804">Transcription</keyword>
<dbReference type="InterPro" id="IPR041664">
    <property type="entry name" value="AAA_16"/>
</dbReference>
<proteinExistence type="predicted"/>
<dbReference type="Pfam" id="PF00196">
    <property type="entry name" value="GerE"/>
    <property type="match status" value="1"/>
</dbReference>
<sequence length="889" mass="96235">MQADIWGRAEAMEFIERGPEFGRLRTALQECAEAQGGIVLVEAGVGCGKTETLSWVGERVGDIGALLLTATGSRTTSGQPLGLLRQFLDAPALPAELAAPLAEMLDDGDAPRAARRLTTALHDVAHRRPVVVCVDDLQHADSASVQCLLHLGRHSSRARILVVFARSLGPASQDPHLDTEFLRQPTLRRIRLAPLSPAGVAELPAVGGDPPGREQAHEFHEITGGNPLLLRALVEELRSATDRLATTVLRPAPDGPFSQAVRACLRRGGGAMWRVAKALAILGAPASAEVSGALAGTTQVATAQGLGALAAAGLIEDDRLRRAARTALLDCLDATEQGALHRRAATILRHEGAPAARTARHLLAARNASDPWAVGVLREAAEEVLSRDRARRAVAYLELAAEQCRDPAVRAEVQVRLAEVSWRLDPSAAEQHCLGEPLAALAVGDLPESSMASLGRQLRAHGRLDAAREVFDRLRKRTDPRAEWVEHVESDVPFPWSDDPRPRAPAADPAERLEAAERLLRVSGLTDVTLFPIVTAARLLIARDRPSVAEAHCRDFLAESIRRAAPGWAAVFASACAEAALGQGRLPDAEGYARQAMEAMPEHTGSLYLGGPLAGLVSVYTAMGDYEAAARQVNRPVTKALYSSLHGLAYLRARGRFHLATDRARAALADFLHVAWLAHAWRVDQPFLIPWRTDVAEALLRLDETERARRLVVEQLRLCGPGGGRVRGTALRLRAMTVDVAERPELLTQAVEALRRSEDPLELARTLEALAESYRARAEPARAATLQSRVWHLTRDCGARPRYRAVAHAYADLLTASTAAPTTGDTNLSESEKRVAALAACGYSNRGISEELFITVSTVEQHLTRVYRKLDIKNRRELPSHLRTGLHRV</sequence>
<dbReference type="InterPro" id="IPR027417">
    <property type="entry name" value="P-loop_NTPase"/>
</dbReference>
<accession>A0A1T3NRB2</accession>
<feature type="domain" description="HTH luxR-type" evidence="4">
    <location>
        <begin position="821"/>
        <end position="886"/>
    </location>
</feature>
<evidence type="ECO:0000259" key="4">
    <source>
        <dbReference type="PROSITE" id="PS50043"/>
    </source>
</evidence>
<dbReference type="PROSITE" id="PS00622">
    <property type="entry name" value="HTH_LUXR_1"/>
    <property type="match status" value="1"/>
</dbReference>
<evidence type="ECO:0000313" key="5">
    <source>
        <dbReference type="EMBL" id="OPC79161.1"/>
    </source>
</evidence>